<feature type="domain" description="Cation efflux protein transmembrane" evidence="6">
    <location>
        <begin position="25"/>
        <end position="214"/>
    </location>
</feature>
<feature type="transmembrane region" description="Helical" evidence="5">
    <location>
        <begin position="158"/>
        <end position="183"/>
    </location>
</feature>
<evidence type="ECO:0000313" key="7">
    <source>
        <dbReference type="EMBL" id="AOY79577.1"/>
    </source>
</evidence>
<keyword evidence="3 5" id="KW-1133">Transmembrane helix</keyword>
<dbReference type="Gene3D" id="1.20.1510.10">
    <property type="entry name" value="Cation efflux protein transmembrane domain"/>
    <property type="match status" value="1"/>
</dbReference>
<dbReference type="AlphaFoldDB" id="A0A1D9FW51"/>
<gene>
    <name evidence="7" type="ORF">BJP36_06240</name>
</gene>
<dbReference type="NCBIfam" id="TIGR01297">
    <property type="entry name" value="CDF"/>
    <property type="match status" value="1"/>
</dbReference>
<comment type="subcellular location">
    <subcellularLocation>
        <location evidence="1">Membrane</location>
        <topology evidence="1">Multi-pass membrane protein</topology>
    </subcellularLocation>
</comment>
<protein>
    <submittedName>
        <fullName evidence="7">Cation diffusion facilitator family transporter</fullName>
    </submittedName>
</protein>
<evidence type="ECO:0000256" key="2">
    <source>
        <dbReference type="ARBA" id="ARBA00022692"/>
    </source>
</evidence>
<proteinExistence type="predicted"/>
<keyword evidence="2 5" id="KW-0812">Transmembrane</keyword>
<organism evidence="7 8">
    <name type="scientific">Moorena producens (strain JHB)</name>
    <dbReference type="NCBI Taxonomy" id="1454205"/>
    <lineage>
        <taxon>Bacteria</taxon>
        <taxon>Bacillati</taxon>
        <taxon>Cyanobacteriota</taxon>
        <taxon>Cyanophyceae</taxon>
        <taxon>Coleofasciculales</taxon>
        <taxon>Coleofasciculaceae</taxon>
        <taxon>Moorena</taxon>
    </lineage>
</organism>
<feature type="transmembrane region" description="Helical" evidence="5">
    <location>
        <begin position="88"/>
        <end position="107"/>
    </location>
</feature>
<name>A0A1D9FW51_MOOP1</name>
<dbReference type="Pfam" id="PF01545">
    <property type="entry name" value="Cation_efflux"/>
    <property type="match status" value="1"/>
</dbReference>
<evidence type="ECO:0000313" key="8">
    <source>
        <dbReference type="Proteomes" id="UP000176944"/>
    </source>
</evidence>
<feature type="transmembrane region" description="Helical" evidence="5">
    <location>
        <begin position="53"/>
        <end position="73"/>
    </location>
</feature>
<dbReference type="InterPro" id="IPR050681">
    <property type="entry name" value="CDF/SLC30A"/>
</dbReference>
<evidence type="ECO:0000256" key="5">
    <source>
        <dbReference type="SAM" id="Phobius"/>
    </source>
</evidence>
<evidence type="ECO:0000256" key="3">
    <source>
        <dbReference type="ARBA" id="ARBA00022989"/>
    </source>
</evidence>
<evidence type="ECO:0000259" key="6">
    <source>
        <dbReference type="Pfam" id="PF01545"/>
    </source>
</evidence>
<reference evidence="8" key="1">
    <citation type="submission" date="2016-10" db="EMBL/GenBank/DDBJ databases">
        <title>Comparative genomics uncovers the prolific and rare metabolic potential of the cyanobacterial genus Moorea.</title>
        <authorList>
            <person name="Leao T."/>
            <person name="Castelao G."/>
            <person name="Korobeynikov A."/>
            <person name="Monroe E.A."/>
            <person name="Podell S."/>
            <person name="Glukhov E."/>
            <person name="Allen E."/>
            <person name="Gerwick W.H."/>
            <person name="Gerwick L."/>
        </authorList>
    </citation>
    <scope>NUCLEOTIDE SEQUENCE [LARGE SCALE GENOMIC DNA]</scope>
    <source>
        <strain evidence="8">JHB</strain>
    </source>
</reference>
<accession>A0A1D9FW51</accession>
<evidence type="ECO:0000256" key="1">
    <source>
        <dbReference type="ARBA" id="ARBA00004141"/>
    </source>
</evidence>
<dbReference type="InterPro" id="IPR027469">
    <property type="entry name" value="Cation_efflux_TMD_sf"/>
</dbReference>
<keyword evidence="4 5" id="KW-0472">Membrane</keyword>
<dbReference type="InterPro" id="IPR002524">
    <property type="entry name" value="Cation_efflux"/>
</dbReference>
<feature type="transmembrane region" description="Helical" evidence="5">
    <location>
        <begin position="127"/>
        <end position="146"/>
    </location>
</feature>
<dbReference type="Proteomes" id="UP000176944">
    <property type="component" value="Chromosome"/>
</dbReference>
<feature type="transmembrane region" description="Helical" evidence="5">
    <location>
        <begin position="26"/>
        <end position="47"/>
    </location>
</feature>
<feature type="transmembrane region" description="Helical" evidence="5">
    <location>
        <begin position="189"/>
        <end position="207"/>
    </location>
</feature>
<dbReference type="EMBL" id="CP017708">
    <property type="protein sequence ID" value="AOY79577.1"/>
    <property type="molecule type" value="Genomic_DNA"/>
</dbReference>
<dbReference type="PANTHER" id="PTHR11562:SF17">
    <property type="entry name" value="RE54080P-RELATED"/>
    <property type="match status" value="1"/>
</dbReference>
<dbReference type="InterPro" id="IPR058533">
    <property type="entry name" value="Cation_efflux_TM"/>
</dbReference>
<dbReference type="PANTHER" id="PTHR11562">
    <property type="entry name" value="CATION EFFLUX PROTEIN/ ZINC TRANSPORTER"/>
    <property type="match status" value="1"/>
</dbReference>
<evidence type="ECO:0000256" key="4">
    <source>
        <dbReference type="ARBA" id="ARBA00023136"/>
    </source>
</evidence>
<dbReference type="GO" id="GO:0005385">
    <property type="term" value="F:zinc ion transmembrane transporter activity"/>
    <property type="evidence" value="ECO:0007669"/>
    <property type="project" value="TreeGrafter"/>
</dbReference>
<sequence length="252" mass="27323">MLNCNRLGCLCQTSVSLGKVQRLKRVIVLITIFALLEMVVGFVSHSLTLKADSAHMLADIVAMSIALLAAWLAQRSSKSRKQMSNQPIEVLAGLINSIGLVAMSVWIGREAIAHLQGTPEEILSLPMLVTALIGVVINSINLYWLGENTEQDINLRGAFLHVLADVVSSIGTIIAALAVGIFNWPQADAIISFSVAILIGLSTLPLLQQTLEKLFRESSTTKTMAIEKLPQQSGWLELGKTDLVSLIKLKED</sequence>
<dbReference type="SUPFAM" id="SSF161111">
    <property type="entry name" value="Cation efflux protein transmembrane domain-like"/>
    <property type="match status" value="1"/>
</dbReference>
<dbReference type="GO" id="GO:0005886">
    <property type="term" value="C:plasma membrane"/>
    <property type="evidence" value="ECO:0007669"/>
    <property type="project" value="TreeGrafter"/>
</dbReference>